<evidence type="ECO:0000313" key="7">
    <source>
        <dbReference type="EMBL" id="EGG20682.1"/>
    </source>
</evidence>
<proteinExistence type="inferred from homology"/>
<organism evidence="7 8">
    <name type="scientific">Cavenderia fasciculata</name>
    <name type="common">Slime mold</name>
    <name type="synonym">Dictyostelium fasciculatum</name>
    <dbReference type="NCBI Taxonomy" id="261658"/>
    <lineage>
        <taxon>Eukaryota</taxon>
        <taxon>Amoebozoa</taxon>
        <taxon>Evosea</taxon>
        <taxon>Eumycetozoa</taxon>
        <taxon>Dictyostelia</taxon>
        <taxon>Acytosteliales</taxon>
        <taxon>Cavenderiaceae</taxon>
        <taxon>Cavenderia</taxon>
    </lineage>
</organism>
<dbReference type="PANTHER" id="PTHR19861">
    <property type="entry name" value="WD40 REPEAT PROTEIN SWD2"/>
    <property type="match status" value="1"/>
</dbReference>
<name>F4PSD6_CACFS</name>
<dbReference type="OMA" id="HNEGYIR"/>
<dbReference type="InterPro" id="IPR001680">
    <property type="entry name" value="WD40_rpt"/>
</dbReference>
<evidence type="ECO:0000256" key="5">
    <source>
        <dbReference type="ARBA" id="ARBA00023242"/>
    </source>
</evidence>
<dbReference type="InterPro" id="IPR036322">
    <property type="entry name" value="WD40_repeat_dom_sf"/>
</dbReference>
<dbReference type="GO" id="GO:0045815">
    <property type="term" value="P:transcription initiation-coupled chromatin remodeling"/>
    <property type="evidence" value="ECO:0007669"/>
    <property type="project" value="EnsemblProtists"/>
</dbReference>
<evidence type="ECO:0000256" key="3">
    <source>
        <dbReference type="ARBA" id="ARBA00022574"/>
    </source>
</evidence>
<dbReference type="GO" id="GO:0048188">
    <property type="term" value="C:Set1C/COMPASS complex"/>
    <property type="evidence" value="ECO:0007669"/>
    <property type="project" value="EnsemblProtists"/>
</dbReference>
<evidence type="ECO:0000256" key="1">
    <source>
        <dbReference type="ARBA" id="ARBA00004123"/>
    </source>
</evidence>
<dbReference type="PANTHER" id="PTHR19861:SF0">
    <property type="entry name" value="WD REPEAT-CONTAINING PROTEIN 82"/>
    <property type="match status" value="1"/>
</dbReference>
<dbReference type="GO" id="GO:0003682">
    <property type="term" value="F:chromatin binding"/>
    <property type="evidence" value="ECO:0007669"/>
    <property type="project" value="TreeGrafter"/>
</dbReference>
<dbReference type="InterPro" id="IPR037867">
    <property type="entry name" value="Swd2/WDR82"/>
</dbReference>
<dbReference type="InterPro" id="IPR015943">
    <property type="entry name" value="WD40/YVTN_repeat-like_dom_sf"/>
</dbReference>
<dbReference type="PROSITE" id="PS50082">
    <property type="entry name" value="WD_REPEATS_2"/>
    <property type="match status" value="2"/>
</dbReference>
<dbReference type="EMBL" id="GL883010">
    <property type="protein sequence ID" value="EGG20682.1"/>
    <property type="molecule type" value="Genomic_DNA"/>
</dbReference>
<dbReference type="SUPFAM" id="SSF50978">
    <property type="entry name" value="WD40 repeat-like"/>
    <property type="match status" value="1"/>
</dbReference>
<dbReference type="Pfam" id="PF00400">
    <property type="entry name" value="WD40"/>
    <property type="match status" value="2"/>
</dbReference>
<keyword evidence="3 6" id="KW-0853">WD repeat</keyword>
<sequence>MGIGKVFKDDNTAPINSMDFCGDGTLLITASDDESIHLYNINSGDSQKQLYSKKYGVDLIRFTHHNDAIICASKNQWDESLRYLSLHDNRYLRYFKGHRNKVVSLSMSPVNDTFMSGSLDDTIRLWDLRTNVCQGIIRRNGRPSLSYDPEGIILATAVSGNSIKLYDVRNFDKGPFSNFIVHHPQPVEWTGMKFSNDDGSVHVWRTLTGEEIAVWGGHHSKVGCVQWNPKLMMAASACSTLSFWIPSINES</sequence>
<protein>
    <recommendedName>
        <fullName evidence="9">WD40 repeat-containing protein</fullName>
    </recommendedName>
</protein>
<keyword evidence="5" id="KW-0539">Nucleus</keyword>
<evidence type="ECO:0000256" key="4">
    <source>
        <dbReference type="ARBA" id="ARBA00022737"/>
    </source>
</evidence>
<dbReference type="AlphaFoldDB" id="F4PSD6"/>
<keyword evidence="8" id="KW-1185">Reference proteome</keyword>
<evidence type="ECO:0000256" key="6">
    <source>
        <dbReference type="PROSITE-ProRule" id="PRU00221"/>
    </source>
</evidence>
<dbReference type="SMART" id="SM00320">
    <property type="entry name" value="WD40"/>
    <property type="match status" value="4"/>
</dbReference>
<feature type="repeat" description="WD" evidence="6">
    <location>
        <begin position="8"/>
        <end position="49"/>
    </location>
</feature>
<evidence type="ECO:0008006" key="9">
    <source>
        <dbReference type="Google" id="ProtNLM"/>
    </source>
</evidence>
<comment type="subcellular location">
    <subcellularLocation>
        <location evidence="1">Nucleus</location>
    </subcellularLocation>
</comment>
<feature type="repeat" description="WD" evidence="6">
    <location>
        <begin position="95"/>
        <end position="130"/>
    </location>
</feature>
<dbReference type="STRING" id="1054147.F4PSD6"/>
<gene>
    <name evidence="7" type="ORF">DFA_00543</name>
</gene>
<dbReference type="Gene3D" id="2.130.10.10">
    <property type="entry name" value="YVTN repeat-like/Quinoprotein amine dehydrogenase"/>
    <property type="match status" value="2"/>
</dbReference>
<dbReference type="GeneID" id="14873755"/>
<comment type="similarity">
    <text evidence="2">Belongs to the WD repeat SWD2 family.</text>
</comment>
<dbReference type="RefSeq" id="XP_004358532.1">
    <property type="nucleotide sequence ID" value="XM_004358475.1"/>
</dbReference>
<dbReference type="PROSITE" id="PS50294">
    <property type="entry name" value="WD_REPEATS_REGION"/>
    <property type="match status" value="1"/>
</dbReference>
<dbReference type="OrthoDB" id="27537at2759"/>
<dbReference type="KEGG" id="dfa:DFA_00543"/>
<keyword evidence="4" id="KW-0677">Repeat</keyword>
<evidence type="ECO:0000256" key="2">
    <source>
        <dbReference type="ARBA" id="ARBA00005616"/>
    </source>
</evidence>
<evidence type="ECO:0000313" key="8">
    <source>
        <dbReference type="Proteomes" id="UP000007797"/>
    </source>
</evidence>
<reference evidence="8" key="1">
    <citation type="journal article" date="2011" name="Genome Res.">
        <title>Phylogeny-wide analysis of social amoeba genomes highlights ancient origins for complex intercellular communication.</title>
        <authorList>
            <person name="Heidel A.J."/>
            <person name="Lawal H.M."/>
            <person name="Felder M."/>
            <person name="Schilde C."/>
            <person name="Helps N.R."/>
            <person name="Tunggal B."/>
            <person name="Rivero F."/>
            <person name="John U."/>
            <person name="Schleicher M."/>
            <person name="Eichinger L."/>
            <person name="Platzer M."/>
            <person name="Noegel A.A."/>
            <person name="Schaap P."/>
            <person name="Gloeckner G."/>
        </authorList>
    </citation>
    <scope>NUCLEOTIDE SEQUENCE [LARGE SCALE GENOMIC DNA]</scope>
    <source>
        <strain evidence="8">SH3</strain>
    </source>
</reference>
<accession>F4PSD6</accession>
<dbReference type="Proteomes" id="UP000007797">
    <property type="component" value="Unassembled WGS sequence"/>
</dbReference>